<evidence type="ECO:0000256" key="2">
    <source>
        <dbReference type="ARBA" id="ARBA00023180"/>
    </source>
</evidence>
<dbReference type="CDD" id="cd00190">
    <property type="entry name" value="Tryp_SPc"/>
    <property type="match status" value="1"/>
</dbReference>
<dbReference type="PRINTS" id="PR00722">
    <property type="entry name" value="CHYMOTRYPSIN"/>
</dbReference>
<dbReference type="PROSITE" id="PS00134">
    <property type="entry name" value="TRYPSIN_HIS"/>
    <property type="match status" value="1"/>
</dbReference>
<dbReference type="InterPro" id="IPR001254">
    <property type="entry name" value="Trypsin_dom"/>
</dbReference>
<dbReference type="RefSeq" id="XP_029718134.2">
    <property type="nucleotide sequence ID" value="XM_029862274.2"/>
</dbReference>
<dbReference type="InterPro" id="IPR001314">
    <property type="entry name" value="Peptidase_S1A"/>
</dbReference>
<keyword evidence="1" id="KW-1015">Disulfide bond</keyword>
<keyword evidence="2" id="KW-0325">Glycoprotein</keyword>
<dbReference type="InterPro" id="IPR051487">
    <property type="entry name" value="Ser/Thr_Proteases_Immune/Dev"/>
</dbReference>
<keyword evidence="6" id="KW-1185">Reference proteome</keyword>
<protein>
    <recommendedName>
        <fullName evidence="4">Peptidase S1 domain-containing protein</fullName>
    </recommendedName>
</protein>
<dbReference type="Gene3D" id="2.40.10.10">
    <property type="entry name" value="Trypsin-like serine proteases"/>
    <property type="match status" value="2"/>
</dbReference>
<accession>A0ABM2A138</accession>
<evidence type="ECO:0000313" key="6">
    <source>
        <dbReference type="Proteomes" id="UP000069940"/>
    </source>
</evidence>
<dbReference type="Pfam" id="PF00089">
    <property type="entry name" value="Trypsin"/>
    <property type="match status" value="1"/>
</dbReference>
<evidence type="ECO:0000259" key="4">
    <source>
        <dbReference type="PROSITE" id="PS50240"/>
    </source>
</evidence>
<feature type="domain" description="Peptidase S1" evidence="4">
    <location>
        <begin position="108"/>
        <end position="357"/>
    </location>
</feature>
<name>A0ABM2A138_AEDAL</name>
<evidence type="ECO:0000313" key="5">
    <source>
        <dbReference type="EnsemblMetazoa" id="AALFPA23_023460.P34912"/>
    </source>
</evidence>
<dbReference type="InterPro" id="IPR043504">
    <property type="entry name" value="Peptidase_S1_PA_chymotrypsin"/>
</dbReference>
<organism evidence="5 6">
    <name type="scientific">Aedes albopictus</name>
    <name type="common">Asian tiger mosquito</name>
    <name type="synonym">Stegomyia albopicta</name>
    <dbReference type="NCBI Taxonomy" id="7160"/>
    <lineage>
        <taxon>Eukaryota</taxon>
        <taxon>Metazoa</taxon>
        <taxon>Ecdysozoa</taxon>
        <taxon>Arthropoda</taxon>
        <taxon>Hexapoda</taxon>
        <taxon>Insecta</taxon>
        <taxon>Pterygota</taxon>
        <taxon>Neoptera</taxon>
        <taxon>Endopterygota</taxon>
        <taxon>Diptera</taxon>
        <taxon>Nematocera</taxon>
        <taxon>Culicoidea</taxon>
        <taxon>Culicidae</taxon>
        <taxon>Culicinae</taxon>
        <taxon>Aedini</taxon>
        <taxon>Aedes</taxon>
        <taxon>Stegomyia</taxon>
    </lineage>
</organism>
<dbReference type="EnsemblMetazoa" id="AALFPA23_023460.R34912">
    <property type="protein sequence ID" value="AALFPA23_023460.P34912"/>
    <property type="gene ID" value="AALFPA23_023460"/>
</dbReference>
<dbReference type="InterPro" id="IPR018114">
    <property type="entry name" value="TRYPSIN_HIS"/>
</dbReference>
<sequence length="358" mass="39397">MSISVMQIRTSTAIKMSVTVFAFIVVQIATATALCSCTFNEFCIDFKQCPEYRPYVNESFKNWPESFQAMAKSKVCNTEKVGNQTVISVCCPSVMNDPTCGAQGDDRISKGEIALPFDYPWMALLNDAALGFVCGGTLISNRYVLTAAHCVRRRNITFVRLGENDIEQIEDCITLDDEIICTPDPQDISVEDRLIHPEYSERNKANDIALLRMASPAVIGDSVKTICLPDGNPEQRKLKPWSFIVSGWGMTEFGSPSNVLRFAKLPAVSLEACSIRVRNLHSSVRLGDGHICAGGVNATDNCRGDSGGPLHYISNDTSRFVQQGIVAFGIRKCGEESEPGVYTNVGQFLSWLIQHVNE</sequence>
<dbReference type="Proteomes" id="UP000069940">
    <property type="component" value="Unassembled WGS sequence"/>
</dbReference>
<reference evidence="5" key="2">
    <citation type="submission" date="2025-05" db="UniProtKB">
        <authorList>
            <consortium name="EnsemblMetazoa"/>
        </authorList>
    </citation>
    <scope>IDENTIFICATION</scope>
    <source>
        <strain evidence="5">Foshan</strain>
    </source>
</reference>
<dbReference type="PANTHER" id="PTHR24256">
    <property type="entry name" value="TRYPTASE-RELATED"/>
    <property type="match status" value="1"/>
</dbReference>
<dbReference type="SUPFAM" id="SSF50494">
    <property type="entry name" value="Trypsin-like serine proteases"/>
    <property type="match status" value="1"/>
</dbReference>
<evidence type="ECO:0000256" key="3">
    <source>
        <dbReference type="ARBA" id="ARBA00024195"/>
    </source>
</evidence>
<dbReference type="GeneID" id="115260917"/>
<dbReference type="PROSITE" id="PS50240">
    <property type="entry name" value="TRYPSIN_DOM"/>
    <property type="match status" value="1"/>
</dbReference>
<reference evidence="6" key="1">
    <citation type="journal article" date="2015" name="Proc. Natl. Acad. Sci. U.S.A.">
        <title>Genome sequence of the Asian Tiger mosquito, Aedes albopictus, reveals insights into its biology, genetics, and evolution.</title>
        <authorList>
            <person name="Chen X.G."/>
            <person name="Jiang X."/>
            <person name="Gu J."/>
            <person name="Xu M."/>
            <person name="Wu Y."/>
            <person name="Deng Y."/>
            <person name="Zhang C."/>
            <person name="Bonizzoni M."/>
            <person name="Dermauw W."/>
            <person name="Vontas J."/>
            <person name="Armbruster P."/>
            <person name="Huang X."/>
            <person name="Yang Y."/>
            <person name="Zhang H."/>
            <person name="He W."/>
            <person name="Peng H."/>
            <person name="Liu Y."/>
            <person name="Wu K."/>
            <person name="Chen J."/>
            <person name="Lirakis M."/>
            <person name="Topalis P."/>
            <person name="Van Leeuwen T."/>
            <person name="Hall A.B."/>
            <person name="Jiang X."/>
            <person name="Thorpe C."/>
            <person name="Mueller R.L."/>
            <person name="Sun C."/>
            <person name="Waterhouse R.M."/>
            <person name="Yan G."/>
            <person name="Tu Z.J."/>
            <person name="Fang X."/>
            <person name="James A.A."/>
        </authorList>
    </citation>
    <scope>NUCLEOTIDE SEQUENCE [LARGE SCALE GENOMIC DNA]</scope>
    <source>
        <strain evidence="6">Foshan</strain>
    </source>
</reference>
<dbReference type="InterPro" id="IPR009003">
    <property type="entry name" value="Peptidase_S1_PA"/>
</dbReference>
<proteinExistence type="inferred from homology"/>
<dbReference type="SMART" id="SM00020">
    <property type="entry name" value="Tryp_SPc"/>
    <property type="match status" value="1"/>
</dbReference>
<comment type="similarity">
    <text evidence="3">Belongs to the peptidase S1 family. CLIP subfamily.</text>
</comment>
<evidence type="ECO:0000256" key="1">
    <source>
        <dbReference type="ARBA" id="ARBA00023157"/>
    </source>
</evidence>